<dbReference type="InterPro" id="IPR029068">
    <property type="entry name" value="Glyas_Bleomycin-R_OHBP_Dase"/>
</dbReference>
<evidence type="ECO:0000313" key="2">
    <source>
        <dbReference type="EMBL" id="MBS4224298.1"/>
    </source>
</evidence>
<dbReference type="SUPFAM" id="SSF54593">
    <property type="entry name" value="Glyoxalase/Bleomycin resistance protein/Dihydroxybiphenyl dioxygenase"/>
    <property type="match status" value="1"/>
</dbReference>
<gene>
    <name evidence="2" type="ORF">KHA91_16375</name>
</gene>
<name>A0A942USM7_9BACI</name>
<dbReference type="InterPro" id="IPR040553">
    <property type="entry name" value="TxDE"/>
</dbReference>
<evidence type="ECO:0000259" key="1">
    <source>
        <dbReference type="PROSITE" id="PS51819"/>
    </source>
</evidence>
<accession>A0A942USM7</accession>
<sequence length="222" mass="25427">MFKSVLLYTNQLKSLRRFYGNVMELEITEACEEQFTIKIGESFIIFKQSAWPAFYHFAINIPGNQFSMMKYWMQDRLTLNRESGVDEVYFQSFDADSMYFEDPAGNVVELIGRRKRDLFGDLTVSSFLSLSEISITTPFVANVGDELQDFGIPLHWGTSVNPEELNFLGKGDTYIVLVPPGRRWYFSKKTSEVHPLTITLLDGRLISVDEEGKISLSNGKEI</sequence>
<dbReference type="Proteomes" id="UP000676456">
    <property type="component" value="Unassembled WGS sequence"/>
</dbReference>
<dbReference type="InterPro" id="IPR037523">
    <property type="entry name" value="VOC_core"/>
</dbReference>
<proteinExistence type="predicted"/>
<feature type="domain" description="VOC" evidence="1">
    <location>
        <begin position="1"/>
        <end position="113"/>
    </location>
</feature>
<dbReference type="RefSeq" id="WP_213099323.1">
    <property type="nucleotide sequence ID" value="NZ_JAGYPN010000003.1"/>
</dbReference>
<evidence type="ECO:0000313" key="3">
    <source>
        <dbReference type="Proteomes" id="UP000676456"/>
    </source>
</evidence>
<keyword evidence="3" id="KW-1185">Reference proteome</keyword>
<protein>
    <recommendedName>
        <fullName evidence="1">VOC domain-containing protein</fullName>
    </recommendedName>
</protein>
<dbReference type="PROSITE" id="PS51819">
    <property type="entry name" value="VOC"/>
    <property type="match status" value="1"/>
</dbReference>
<dbReference type="EMBL" id="JAGYPN010000003">
    <property type="protein sequence ID" value="MBS4224298.1"/>
    <property type="molecule type" value="Genomic_DNA"/>
</dbReference>
<comment type="caution">
    <text evidence="2">The sequence shown here is derived from an EMBL/GenBank/DDBJ whole genome shotgun (WGS) entry which is preliminary data.</text>
</comment>
<organism evidence="2 3">
    <name type="scientific">Lederbergia citrea</name>
    <dbReference type="NCBI Taxonomy" id="2833581"/>
    <lineage>
        <taxon>Bacteria</taxon>
        <taxon>Bacillati</taxon>
        <taxon>Bacillota</taxon>
        <taxon>Bacilli</taxon>
        <taxon>Bacillales</taxon>
        <taxon>Bacillaceae</taxon>
        <taxon>Lederbergia</taxon>
    </lineage>
</organism>
<dbReference type="AlphaFoldDB" id="A0A942USM7"/>
<reference evidence="2 3" key="1">
    <citation type="submission" date="2021-05" db="EMBL/GenBank/DDBJ databases">
        <title>Novel Bacillus species.</title>
        <authorList>
            <person name="Liu G."/>
        </authorList>
    </citation>
    <scope>NUCLEOTIDE SEQUENCE [LARGE SCALE GENOMIC DNA]</scope>
    <source>
        <strain evidence="2 3">FJAT-49682</strain>
    </source>
</reference>
<dbReference type="Pfam" id="PF18711">
    <property type="entry name" value="TxDE"/>
    <property type="match status" value="1"/>
</dbReference>
<dbReference type="Gene3D" id="3.10.180.10">
    <property type="entry name" value="2,3-Dihydroxybiphenyl 1,2-Dioxygenase, domain 1"/>
    <property type="match status" value="1"/>
</dbReference>